<dbReference type="CDD" id="cd01029">
    <property type="entry name" value="TOPRIM_primases"/>
    <property type="match status" value="1"/>
</dbReference>
<dbReference type="InterPro" id="IPR034154">
    <property type="entry name" value="TOPRIM_DnaG/twinkle"/>
</dbReference>
<dbReference type="Pfam" id="PF13362">
    <property type="entry name" value="Toprim_3"/>
    <property type="match status" value="1"/>
</dbReference>
<feature type="domain" description="AAA+ ATPase" evidence="1">
    <location>
        <begin position="338"/>
        <end position="518"/>
    </location>
</feature>
<dbReference type="EMBL" id="LR796887">
    <property type="protein sequence ID" value="CAB4172641.1"/>
    <property type="molecule type" value="Genomic_DNA"/>
</dbReference>
<proteinExistence type="predicted"/>
<evidence type="ECO:0000259" key="1">
    <source>
        <dbReference type="SMART" id="SM00382"/>
    </source>
</evidence>
<accession>A0A6J5PTF8</accession>
<reference evidence="2" key="1">
    <citation type="submission" date="2020-05" db="EMBL/GenBank/DDBJ databases">
        <authorList>
            <person name="Chiriac C."/>
            <person name="Salcher M."/>
            <person name="Ghai R."/>
            <person name="Kavagutti S V."/>
        </authorList>
    </citation>
    <scope>NUCLEOTIDE SEQUENCE</scope>
</reference>
<dbReference type="InterPro" id="IPR003593">
    <property type="entry name" value="AAA+_ATPase"/>
</dbReference>
<dbReference type="InterPro" id="IPR027417">
    <property type="entry name" value="P-loop_NTPase"/>
</dbReference>
<dbReference type="SMART" id="SM00382">
    <property type="entry name" value="AAA"/>
    <property type="match status" value="1"/>
</dbReference>
<dbReference type="Pfam" id="PF13481">
    <property type="entry name" value="AAA_25"/>
    <property type="match status" value="1"/>
</dbReference>
<sequence>MTSLLDILGGAFVPVDSSRDKHLQLASAIMDSGLDAPSEIIFDGELRRFSSGQGGRLSCWVVAYESPFMAYAVYGNWKDSSTHTWRENIGRTLTLIEDSEHKRAVAAAKVLRDEAFAIKREEAAETATALYLRATKADDSHPYLVSKGIKANGSMVAGDGSLVIPVYQGGDKVLSSVQFIGADGSKRFLTGGAIKGGWHIIGSLVNVKQVFIAEGFATACSIREATGKPCIVAFNAGNLPTVAIAVRDRVGLTCSITICADMDVSGIGEAKAREAAALIGANVAISPTSSDFNDAANAGIDIVSILMPEAKQEWLIHADDMVNSQITVRWLVKGWIPRDSLIMLHGPSGSGKSLVVLDMVARVASSLDDWQGHKVRHGQVIYLAGEGWIGMSKRIRAWREVNSVDSLDMWVSKAGCDLNSPEGYRLARDAIIAIKKDNIKPAVIVVDTLHRFMAGDENSAQDAGEMIKACGGLMAEFNCSVLLVHHTGVAEGAQGRARGSSAWKGAMESEISIVPQTETEPLEIVNVKAKDDAMSPKKFMRIHGHIFENWLDEDGDPVSGGYVSEADEVKKVSKTDDSDRKSFTEILKKVGKKLEDGRMFVSENDWSDATIDENGVKTAALRNQRARIKKRMVDSGDIIPVTNGYAANFEMILF</sequence>
<protein>
    <submittedName>
        <fullName evidence="2">Archaeal primase DnaG/twinkle, TOPRIM domain</fullName>
    </submittedName>
</protein>
<dbReference type="Gene3D" id="3.40.50.300">
    <property type="entry name" value="P-loop containing nucleotide triphosphate hydrolases"/>
    <property type="match status" value="1"/>
</dbReference>
<dbReference type="InterPro" id="IPR006171">
    <property type="entry name" value="TOPRIM_dom"/>
</dbReference>
<name>A0A6J5PTF8_9CAUD</name>
<evidence type="ECO:0000313" key="2">
    <source>
        <dbReference type="EMBL" id="CAB4172641.1"/>
    </source>
</evidence>
<organism evidence="2">
    <name type="scientific">uncultured Caudovirales phage</name>
    <dbReference type="NCBI Taxonomy" id="2100421"/>
    <lineage>
        <taxon>Viruses</taxon>
        <taxon>Duplodnaviria</taxon>
        <taxon>Heunggongvirae</taxon>
        <taxon>Uroviricota</taxon>
        <taxon>Caudoviricetes</taxon>
        <taxon>Peduoviridae</taxon>
        <taxon>Maltschvirus</taxon>
        <taxon>Maltschvirus maltsch</taxon>
    </lineage>
</organism>
<gene>
    <name evidence="2" type="ORF">UFOVP939_28</name>
</gene>
<dbReference type="SUPFAM" id="SSF52540">
    <property type="entry name" value="P-loop containing nucleoside triphosphate hydrolases"/>
    <property type="match status" value="1"/>
</dbReference>